<dbReference type="AlphaFoldDB" id="A0A5N6SZQ3"/>
<dbReference type="RefSeq" id="XP_031916175.1">
    <property type="nucleotide sequence ID" value="XM_032053975.1"/>
</dbReference>
<dbReference type="EMBL" id="ML743563">
    <property type="protein sequence ID" value="KAE8140112.1"/>
    <property type="molecule type" value="Genomic_DNA"/>
</dbReference>
<keyword evidence="1" id="KW-0472">Membrane</keyword>
<evidence type="ECO:0000313" key="3">
    <source>
        <dbReference type="Proteomes" id="UP000325672"/>
    </source>
</evidence>
<evidence type="ECO:0000313" key="2">
    <source>
        <dbReference type="EMBL" id="KAE8140112.1"/>
    </source>
</evidence>
<feature type="transmembrane region" description="Helical" evidence="1">
    <location>
        <begin position="29"/>
        <end position="53"/>
    </location>
</feature>
<reference evidence="2 3" key="1">
    <citation type="submission" date="2019-04" db="EMBL/GenBank/DDBJ databases">
        <title>Friends and foes A comparative genomics study of 23 Aspergillus species from section Flavi.</title>
        <authorList>
            <consortium name="DOE Joint Genome Institute"/>
            <person name="Kjaerbolling I."/>
            <person name="Vesth T."/>
            <person name="Frisvad J.C."/>
            <person name="Nybo J.L."/>
            <person name="Theobald S."/>
            <person name="Kildgaard S."/>
            <person name="Isbrandt T."/>
            <person name="Kuo A."/>
            <person name="Sato A."/>
            <person name="Lyhne E.K."/>
            <person name="Kogle M.E."/>
            <person name="Wiebenga A."/>
            <person name="Kun R.S."/>
            <person name="Lubbers R.J."/>
            <person name="Makela M.R."/>
            <person name="Barry K."/>
            <person name="Chovatia M."/>
            <person name="Clum A."/>
            <person name="Daum C."/>
            <person name="Haridas S."/>
            <person name="He G."/>
            <person name="LaButti K."/>
            <person name="Lipzen A."/>
            <person name="Mondo S."/>
            <person name="Riley R."/>
            <person name="Salamov A."/>
            <person name="Simmons B.A."/>
            <person name="Magnuson J.K."/>
            <person name="Henrissat B."/>
            <person name="Mortensen U.H."/>
            <person name="Larsen T.O."/>
            <person name="Devries R.P."/>
            <person name="Grigoriev I.V."/>
            <person name="Machida M."/>
            <person name="Baker S.E."/>
            <person name="Andersen M.R."/>
        </authorList>
    </citation>
    <scope>NUCLEOTIDE SEQUENCE [LARGE SCALE GENOMIC DNA]</scope>
    <source>
        <strain evidence="2 3">CBS 117625</strain>
    </source>
</reference>
<organism evidence="2 3">
    <name type="scientific">Aspergillus pseudotamarii</name>
    <dbReference type="NCBI Taxonomy" id="132259"/>
    <lineage>
        <taxon>Eukaryota</taxon>
        <taxon>Fungi</taxon>
        <taxon>Dikarya</taxon>
        <taxon>Ascomycota</taxon>
        <taxon>Pezizomycotina</taxon>
        <taxon>Eurotiomycetes</taxon>
        <taxon>Eurotiomycetidae</taxon>
        <taxon>Eurotiales</taxon>
        <taxon>Aspergillaceae</taxon>
        <taxon>Aspergillus</taxon>
        <taxon>Aspergillus subgen. Circumdati</taxon>
    </lineage>
</organism>
<keyword evidence="3" id="KW-1185">Reference proteome</keyword>
<accession>A0A5N6SZQ3</accession>
<dbReference type="Proteomes" id="UP000325672">
    <property type="component" value="Unassembled WGS sequence"/>
</dbReference>
<dbReference type="GeneID" id="43638185"/>
<keyword evidence="1" id="KW-1133">Transmembrane helix</keyword>
<evidence type="ECO:0000256" key="1">
    <source>
        <dbReference type="SAM" id="Phobius"/>
    </source>
</evidence>
<gene>
    <name evidence="2" type="ORF">BDV38DRAFT_241017</name>
</gene>
<name>A0A5N6SZQ3_ASPPS</name>
<proteinExistence type="predicted"/>
<sequence>MISPVGYPDGANQVRQCIRSYVSEMSPKLHLSVLFGLACPWSMCIDINICLIITSTRTTSFPYPLRTCVV</sequence>
<protein>
    <submittedName>
        <fullName evidence="2">Uncharacterized protein</fullName>
    </submittedName>
</protein>
<keyword evidence="1" id="KW-0812">Transmembrane</keyword>